<evidence type="ECO:0000313" key="1">
    <source>
        <dbReference type="EMBL" id="KAI0295905.1"/>
    </source>
</evidence>
<reference evidence="1" key="1">
    <citation type="journal article" date="2022" name="New Phytol.">
        <title>Evolutionary transition to the ectomycorrhizal habit in the genomes of a hyperdiverse lineage of mushroom-forming fungi.</title>
        <authorList>
            <person name="Looney B."/>
            <person name="Miyauchi S."/>
            <person name="Morin E."/>
            <person name="Drula E."/>
            <person name="Courty P.E."/>
            <person name="Kohler A."/>
            <person name="Kuo A."/>
            <person name="LaButti K."/>
            <person name="Pangilinan J."/>
            <person name="Lipzen A."/>
            <person name="Riley R."/>
            <person name="Andreopoulos W."/>
            <person name="He G."/>
            <person name="Johnson J."/>
            <person name="Nolan M."/>
            <person name="Tritt A."/>
            <person name="Barry K.W."/>
            <person name="Grigoriev I.V."/>
            <person name="Nagy L.G."/>
            <person name="Hibbett D."/>
            <person name="Henrissat B."/>
            <person name="Matheny P.B."/>
            <person name="Labbe J."/>
            <person name="Martin F.M."/>
        </authorList>
    </citation>
    <scope>NUCLEOTIDE SEQUENCE</scope>
    <source>
        <strain evidence="1">BPL690</strain>
    </source>
</reference>
<accession>A0AAD4QK00</accession>
<keyword evidence="2" id="KW-1185">Reference proteome</keyword>
<name>A0AAD4QK00_9AGAM</name>
<organism evidence="1 2">
    <name type="scientific">Multifurca ochricompacta</name>
    <dbReference type="NCBI Taxonomy" id="376703"/>
    <lineage>
        <taxon>Eukaryota</taxon>
        <taxon>Fungi</taxon>
        <taxon>Dikarya</taxon>
        <taxon>Basidiomycota</taxon>
        <taxon>Agaricomycotina</taxon>
        <taxon>Agaricomycetes</taxon>
        <taxon>Russulales</taxon>
        <taxon>Russulaceae</taxon>
        <taxon>Multifurca</taxon>
    </lineage>
</organism>
<protein>
    <submittedName>
        <fullName evidence="1">Uncharacterized protein</fullName>
    </submittedName>
</protein>
<comment type="caution">
    <text evidence="1">The sequence shown here is derived from an EMBL/GenBank/DDBJ whole genome shotgun (WGS) entry which is preliminary data.</text>
</comment>
<dbReference type="EMBL" id="WTXG01000053">
    <property type="protein sequence ID" value="KAI0295905.1"/>
    <property type="molecule type" value="Genomic_DNA"/>
</dbReference>
<sequence length="51" mass="5442">MINPVPSCCKTLPVYRASGIPTSHAAAVHTCSPSWLSSCTCSPSLLQRLIR</sequence>
<dbReference type="Proteomes" id="UP001203297">
    <property type="component" value="Unassembled WGS sequence"/>
</dbReference>
<proteinExistence type="predicted"/>
<gene>
    <name evidence="1" type="ORF">B0F90DRAFT_1748290</name>
</gene>
<evidence type="ECO:0000313" key="2">
    <source>
        <dbReference type="Proteomes" id="UP001203297"/>
    </source>
</evidence>
<dbReference type="AlphaFoldDB" id="A0AAD4QK00"/>